<feature type="transmembrane region" description="Helical" evidence="7">
    <location>
        <begin position="21"/>
        <end position="44"/>
    </location>
</feature>
<comment type="subcellular location">
    <subcellularLocation>
        <location evidence="1">Cell membrane</location>
        <topology evidence="1">Multi-pass membrane protein</topology>
    </subcellularLocation>
</comment>
<dbReference type="Pfam" id="PF00664">
    <property type="entry name" value="ABC_membrane"/>
    <property type="match status" value="1"/>
</dbReference>
<keyword evidence="4" id="KW-0067">ATP-binding</keyword>
<feature type="transmembrane region" description="Helical" evidence="7">
    <location>
        <begin position="154"/>
        <end position="174"/>
    </location>
</feature>
<keyword evidence="5 7" id="KW-1133">Transmembrane helix</keyword>
<evidence type="ECO:0000256" key="5">
    <source>
        <dbReference type="ARBA" id="ARBA00022989"/>
    </source>
</evidence>
<dbReference type="InterPro" id="IPR027417">
    <property type="entry name" value="P-loop_NTPase"/>
</dbReference>
<feature type="transmembrane region" description="Helical" evidence="7">
    <location>
        <begin position="56"/>
        <end position="79"/>
    </location>
</feature>
<dbReference type="InterPro" id="IPR011527">
    <property type="entry name" value="ABC1_TM_dom"/>
</dbReference>
<feature type="transmembrane region" description="Helical" evidence="7">
    <location>
        <begin position="242"/>
        <end position="261"/>
    </location>
</feature>
<dbReference type="Proteomes" id="UP000067598">
    <property type="component" value="Unassembled WGS sequence"/>
</dbReference>
<accession>A0A120DI01</accession>
<evidence type="ECO:0000313" key="10">
    <source>
        <dbReference type="EMBL" id="KWU03213.1"/>
    </source>
</evidence>
<dbReference type="InterPro" id="IPR003593">
    <property type="entry name" value="AAA+_ATPase"/>
</dbReference>
<dbReference type="PROSITE" id="PS50929">
    <property type="entry name" value="ABC_TM1F"/>
    <property type="match status" value="1"/>
</dbReference>
<dbReference type="Pfam" id="PF00005">
    <property type="entry name" value="ABC_tran"/>
    <property type="match status" value="1"/>
</dbReference>
<dbReference type="SUPFAM" id="SSF52540">
    <property type="entry name" value="P-loop containing nucleoside triphosphate hydrolases"/>
    <property type="match status" value="1"/>
</dbReference>
<keyword evidence="6 7" id="KW-0472">Membrane</keyword>
<dbReference type="EMBL" id="LJGP01000037">
    <property type="protein sequence ID" value="KWU03213.1"/>
    <property type="molecule type" value="Genomic_DNA"/>
</dbReference>
<dbReference type="InterPro" id="IPR036640">
    <property type="entry name" value="ABC1_TM_sf"/>
</dbReference>
<evidence type="ECO:0000259" key="8">
    <source>
        <dbReference type="PROSITE" id="PS50893"/>
    </source>
</evidence>
<protein>
    <submittedName>
        <fullName evidence="10">ABC transporter</fullName>
    </submittedName>
</protein>
<dbReference type="InterPro" id="IPR003439">
    <property type="entry name" value="ABC_transporter-like_ATP-bd"/>
</dbReference>
<dbReference type="InterPro" id="IPR017871">
    <property type="entry name" value="ABC_transporter-like_CS"/>
</dbReference>
<evidence type="ECO:0000256" key="7">
    <source>
        <dbReference type="SAM" id="Phobius"/>
    </source>
</evidence>
<dbReference type="Gene3D" id="1.20.1560.10">
    <property type="entry name" value="ABC transporter type 1, transmembrane domain"/>
    <property type="match status" value="1"/>
</dbReference>
<evidence type="ECO:0000256" key="6">
    <source>
        <dbReference type="ARBA" id="ARBA00023136"/>
    </source>
</evidence>
<sequence>MNTQQINFKWVVKHVPIYLQIVFLVLSAISAFEGVLNAVLFGQLTNINFSNIDHVYKFIGLAFGAYLIVYIAMLLFYLVQNRIVMLLNIALKQEYFYSKFANSDMKQARGADVINSISGTAKEIEQKYFFGITDIIQFVFNVVASAIVVVETNLILGIIYLLLSALTLIPSYIGKKRMNEKTEKWNKSNSQLIQAMKDIFEGRLEILNFGVRHLFFKRFDRILVNEEDKYRKMNNCQFQVQFIAWLISLVTLLLPIFIGLLFMQRGWFNVTVAAIITLSLSADRVVGYLRTIALYQTQIHSTDAIRKIKSYNFEESESVKQDNHDSQAILKIKDLSFSYGDKKILDGINLTLRDHDKIIVTGASGIGKSTLINCIANNLKYNGEITFAGHQINPADFIKISQRIWLFQGTVRENLSLLQNIPDDLMLHKAKKMGLIHEFGNDFLDKLISDDANNLSGGQAQRLALVRGLIRSKKIYLLDEICSSLDPKNSDAIHKIIYQLPAIVIEIAHNYNPQLAQENKVQVYKLIDAKLQKQNYIEQ</sequence>
<evidence type="ECO:0000256" key="1">
    <source>
        <dbReference type="ARBA" id="ARBA00004651"/>
    </source>
</evidence>
<feature type="transmembrane region" description="Helical" evidence="7">
    <location>
        <begin position="128"/>
        <end position="148"/>
    </location>
</feature>
<dbReference type="GO" id="GO:0034040">
    <property type="term" value="F:ATPase-coupled lipid transmembrane transporter activity"/>
    <property type="evidence" value="ECO:0007669"/>
    <property type="project" value="TreeGrafter"/>
</dbReference>
<comment type="caution">
    <text evidence="10">The sequence shown here is derived from an EMBL/GenBank/DDBJ whole genome shotgun (WGS) entry which is preliminary data.</text>
</comment>
<proteinExistence type="predicted"/>
<feature type="domain" description="ABC transmembrane type-1" evidence="9">
    <location>
        <begin position="21"/>
        <end position="301"/>
    </location>
</feature>
<dbReference type="PATRIC" id="fig|47770.28.peg.1192"/>
<dbReference type="GO" id="GO:0005524">
    <property type="term" value="F:ATP binding"/>
    <property type="evidence" value="ECO:0007669"/>
    <property type="project" value="UniProtKB-KW"/>
</dbReference>
<dbReference type="Gene3D" id="3.40.50.300">
    <property type="entry name" value="P-loop containing nucleotide triphosphate hydrolases"/>
    <property type="match status" value="1"/>
</dbReference>
<reference evidence="10 11" key="1">
    <citation type="journal article" date="2016" name="Microbiology (Mosc.)">
        <title>Comparison of Lactobacillus crispatus isolates from Lactobacillus-dominated vaginal microbiomes with isolates from microbiomes containing bacterial vaginosis-associated bacteria.</title>
        <authorList>
            <person name="Abdelmaksoud A.A."/>
            <person name="Koparde V.N."/>
            <person name="Sheth N.U."/>
            <person name="Serrano M.G."/>
            <person name="Glascock A.L."/>
            <person name="Fettweis J.M."/>
            <person name="Strauss Iii J.F."/>
            <person name="Buck G.A."/>
            <person name="Jefferson K.K."/>
        </authorList>
    </citation>
    <scope>NUCLEOTIDE SEQUENCE [LARGE SCALE GENOMIC DNA]</scope>
    <source>
        <strain evidence="10 11">VMC3</strain>
    </source>
</reference>
<dbReference type="PROSITE" id="PS50893">
    <property type="entry name" value="ABC_TRANSPORTER_2"/>
    <property type="match status" value="1"/>
</dbReference>
<dbReference type="GO" id="GO:0016887">
    <property type="term" value="F:ATP hydrolysis activity"/>
    <property type="evidence" value="ECO:0007669"/>
    <property type="project" value="InterPro"/>
</dbReference>
<name>A0A120DI01_9LACO</name>
<evidence type="ECO:0000313" key="11">
    <source>
        <dbReference type="Proteomes" id="UP000067598"/>
    </source>
</evidence>
<dbReference type="AlphaFoldDB" id="A0A120DI01"/>
<gene>
    <name evidence="10" type="ORF">AEL95_08590</name>
</gene>
<dbReference type="GO" id="GO:0005886">
    <property type="term" value="C:plasma membrane"/>
    <property type="evidence" value="ECO:0007669"/>
    <property type="project" value="UniProtKB-SubCell"/>
</dbReference>
<dbReference type="GO" id="GO:0140359">
    <property type="term" value="F:ABC-type transporter activity"/>
    <property type="evidence" value="ECO:0007669"/>
    <property type="project" value="InterPro"/>
</dbReference>
<dbReference type="PANTHER" id="PTHR24221:SF654">
    <property type="entry name" value="ATP-BINDING CASSETTE SUB-FAMILY B MEMBER 6"/>
    <property type="match status" value="1"/>
</dbReference>
<dbReference type="PROSITE" id="PS00211">
    <property type="entry name" value="ABC_TRANSPORTER_1"/>
    <property type="match status" value="1"/>
</dbReference>
<organism evidence="10 11">
    <name type="scientific">Lactobacillus crispatus</name>
    <dbReference type="NCBI Taxonomy" id="47770"/>
    <lineage>
        <taxon>Bacteria</taxon>
        <taxon>Bacillati</taxon>
        <taxon>Bacillota</taxon>
        <taxon>Bacilli</taxon>
        <taxon>Lactobacillales</taxon>
        <taxon>Lactobacillaceae</taxon>
        <taxon>Lactobacillus</taxon>
    </lineage>
</organism>
<evidence type="ECO:0000256" key="2">
    <source>
        <dbReference type="ARBA" id="ARBA00022692"/>
    </source>
</evidence>
<dbReference type="PANTHER" id="PTHR24221">
    <property type="entry name" value="ATP-BINDING CASSETTE SUB-FAMILY B"/>
    <property type="match status" value="1"/>
</dbReference>
<dbReference type="InterPro" id="IPR039421">
    <property type="entry name" value="Type_1_exporter"/>
</dbReference>
<evidence type="ECO:0000256" key="4">
    <source>
        <dbReference type="ARBA" id="ARBA00022840"/>
    </source>
</evidence>
<dbReference type="RefSeq" id="WP_060462378.1">
    <property type="nucleotide sequence ID" value="NZ_AP025162.1"/>
</dbReference>
<feature type="domain" description="ABC transporter" evidence="8">
    <location>
        <begin position="330"/>
        <end position="539"/>
    </location>
</feature>
<keyword evidence="2 7" id="KW-0812">Transmembrane</keyword>
<evidence type="ECO:0000259" key="9">
    <source>
        <dbReference type="PROSITE" id="PS50929"/>
    </source>
</evidence>
<keyword evidence="3" id="KW-0547">Nucleotide-binding</keyword>
<dbReference type="SMART" id="SM00382">
    <property type="entry name" value="AAA"/>
    <property type="match status" value="1"/>
</dbReference>
<dbReference type="SUPFAM" id="SSF90123">
    <property type="entry name" value="ABC transporter transmembrane region"/>
    <property type="match status" value="1"/>
</dbReference>
<evidence type="ECO:0000256" key="3">
    <source>
        <dbReference type="ARBA" id="ARBA00022741"/>
    </source>
</evidence>